<feature type="transmembrane region" description="Helical" evidence="1">
    <location>
        <begin position="45"/>
        <end position="65"/>
    </location>
</feature>
<feature type="transmembrane region" description="Helical" evidence="1">
    <location>
        <begin position="181"/>
        <end position="202"/>
    </location>
</feature>
<dbReference type="Proteomes" id="UP001249851">
    <property type="component" value="Unassembled WGS sequence"/>
</dbReference>
<gene>
    <name evidence="2" type="ORF">P5673_023910</name>
</gene>
<organism evidence="2 3">
    <name type="scientific">Acropora cervicornis</name>
    <name type="common">Staghorn coral</name>
    <dbReference type="NCBI Taxonomy" id="6130"/>
    <lineage>
        <taxon>Eukaryota</taxon>
        <taxon>Metazoa</taxon>
        <taxon>Cnidaria</taxon>
        <taxon>Anthozoa</taxon>
        <taxon>Hexacorallia</taxon>
        <taxon>Scleractinia</taxon>
        <taxon>Astrocoeniina</taxon>
        <taxon>Acroporidae</taxon>
        <taxon>Acropora</taxon>
    </lineage>
</organism>
<evidence type="ECO:0000313" key="3">
    <source>
        <dbReference type="Proteomes" id="UP001249851"/>
    </source>
</evidence>
<comment type="caution">
    <text evidence="2">The sequence shown here is derived from an EMBL/GenBank/DDBJ whole genome shotgun (WGS) entry which is preliminary data.</text>
</comment>
<name>A0AAD9UYR4_ACRCE</name>
<dbReference type="AlphaFoldDB" id="A0AAD9UYR4"/>
<keyword evidence="1" id="KW-0812">Transmembrane</keyword>
<keyword evidence="1" id="KW-1133">Transmembrane helix</keyword>
<sequence>MTSDLCSDQHMALKEEDKRFRLKVLEHSRGNFRQRGERMHNYFNLWFIVLGIKFFLDAKVAASLIKKHDVMESNTTQKCNGVLCKCGFTNRYFRPSICTQECPGQRCQTLTCSAKNCIQKCKNCHMVCASDVEYCEQQCLSGACNFTCNAKKCVQDCNGKPCNQVRPDNTVVCGGVIIPRLYLVILAFLFATTSILSFALLILQSFEDGDTMEVLMKTLNFYIMNTLVALRKRNGKY</sequence>
<accession>A0AAD9UYR4</accession>
<protein>
    <submittedName>
        <fullName evidence="2">Uncharacterized protein</fullName>
    </submittedName>
</protein>
<reference evidence="2" key="1">
    <citation type="journal article" date="2023" name="G3 (Bethesda)">
        <title>Whole genome assembly and annotation of the endangered Caribbean coral Acropora cervicornis.</title>
        <authorList>
            <person name="Selwyn J.D."/>
            <person name="Vollmer S.V."/>
        </authorList>
    </citation>
    <scope>NUCLEOTIDE SEQUENCE</scope>
    <source>
        <strain evidence="2">K2</strain>
    </source>
</reference>
<reference evidence="2" key="2">
    <citation type="journal article" date="2023" name="Science">
        <title>Genomic signatures of disease resistance in endangered staghorn corals.</title>
        <authorList>
            <person name="Vollmer S.V."/>
            <person name="Selwyn J.D."/>
            <person name="Despard B.A."/>
            <person name="Roesel C.L."/>
        </authorList>
    </citation>
    <scope>NUCLEOTIDE SEQUENCE</scope>
    <source>
        <strain evidence="2">K2</strain>
    </source>
</reference>
<evidence type="ECO:0000256" key="1">
    <source>
        <dbReference type="SAM" id="Phobius"/>
    </source>
</evidence>
<dbReference type="EMBL" id="JARQWQ010000068">
    <property type="protein sequence ID" value="KAK2554672.1"/>
    <property type="molecule type" value="Genomic_DNA"/>
</dbReference>
<proteinExistence type="predicted"/>
<evidence type="ECO:0000313" key="2">
    <source>
        <dbReference type="EMBL" id="KAK2554672.1"/>
    </source>
</evidence>
<keyword evidence="3" id="KW-1185">Reference proteome</keyword>
<keyword evidence="1" id="KW-0472">Membrane</keyword>